<evidence type="ECO:0000313" key="11">
    <source>
        <dbReference type="Proteomes" id="UP000622648"/>
    </source>
</evidence>
<sequence length="193" mass="22325">MDITPIEYFNELFIKELSLTKVSIPTACCLSTIGTDGFPNARFVSLKEIVDGEFVITGNMSSRKGIEISEINKVALTFWWTETGQQVRIQGNAERISEELSDSYFAARNRESQIVSIVSEQGKEISTFDELNKKYQILEKEYLGKSLERPKDFGGYAIKPQRIEFLEFKTTRFHERKLYELIDGKWKIIYLQP</sequence>
<feature type="domain" description="Pyridoxine 5'-phosphate oxidase dimerisation C-terminal" evidence="7">
    <location>
        <begin position="153"/>
        <end position="193"/>
    </location>
</feature>
<dbReference type="GO" id="GO:0008615">
    <property type="term" value="P:pyridoxine biosynthetic process"/>
    <property type="evidence" value="ECO:0007669"/>
    <property type="project" value="InterPro"/>
</dbReference>
<evidence type="ECO:0000256" key="3">
    <source>
        <dbReference type="ARBA" id="ARBA00022643"/>
    </source>
</evidence>
<evidence type="ECO:0000313" key="10">
    <source>
        <dbReference type="Proteomes" id="UP000295684"/>
    </source>
</evidence>
<organism evidence="9 10">
    <name type="scientific">Pedobacter psychrotolerans</name>
    <dbReference type="NCBI Taxonomy" id="1843235"/>
    <lineage>
        <taxon>Bacteria</taxon>
        <taxon>Pseudomonadati</taxon>
        <taxon>Bacteroidota</taxon>
        <taxon>Sphingobacteriia</taxon>
        <taxon>Sphingobacteriales</taxon>
        <taxon>Sphingobacteriaceae</taxon>
        <taxon>Pedobacter</taxon>
    </lineage>
</organism>
<evidence type="ECO:0000256" key="4">
    <source>
        <dbReference type="ARBA" id="ARBA00023002"/>
    </source>
</evidence>
<dbReference type="Proteomes" id="UP000622648">
    <property type="component" value="Unassembled WGS sequence"/>
</dbReference>
<reference evidence="9 10" key="3">
    <citation type="submission" date="2019-03" db="EMBL/GenBank/DDBJ databases">
        <title>Genomic Encyclopedia of Type Strains, Phase IV (KMG-IV): sequencing the most valuable type-strain genomes for metagenomic binning, comparative biology and taxonomic classification.</title>
        <authorList>
            <person name="Goeker M."/>
        </authorList>
    </citation>
    <scope>NUCLEOTIDE SEQUENCE [LARGE SCALE GENOMIC DNA]</scope>
    <source>
        <strain evidence="9 10">DSM 103236</strain>
    </source>
</reference>
<dbReference type="InterPro" id="IPR000659">
    <property type="entry name" value="Pyridox_Oxase"/>
</dbReference>
<feature type="domain" description="Pyridoxamine 5'-phosphate oxidase N-terminal" evidence="6">
    <location>
        <begin position="25"/>
        <end position="132"/>
    </location>
</feature>
<comment type="caution">
    <text evidence="9">The sequence shown here is derived from an EMBL/GenBank/DDBJ whole genome shotgun (WGS) entry which is preliminary data.</text>
</comment>
<dbReference type="AlphaFoldDB" id="A0A4R2H9M9"/>
<dbReference type="Pfam" id="PF01243">
    <property type="entry name" value="PNPOx_N"/>
    <property type="match status" value="1"/>
</dbReference>
<evidence type="ECO:0000313" key="9">
    <source>
        <dbReference type="EMBL" id="TCO21471.1"/>
    </source>
</evidence>
<comment type="similarity">
    <text evidence="1">Belongs to the pyridoxamine 5'-phosphate oxidase family.</text>
</comment>
<keyword evidence="3 5" id="KW-0288">FMN</keyword>
<feature type="binding site" evidence="5">
    <location>
        <position position="176"/>
    </location>
    <ligand>
        <name>FMN</name>
        <dbReference type="ChEBI" id="CHEBI:58210"/>
    </ligand>
</feature>
<dbReference type="Gene3D" id="2.30.110.10">
    <property type="entry name" value="Electron Transport, Fmn-binding Protein, Chain A"/>
    <property type="match status" value="1"/>
</dbReference>
<dbReference type="GO" id="GO:0010181">
    <property type="term" value="F:FMN binding"/>
    <property type="evidence" value="ECO:0007669"/>
    <property type="project" value="InterPro"/>
</dbReference>
<dbReference type="RefSeq" id="WP_132534848.1">
    <property type="nucleotide sequence ID" value="NZ_BMJO01000001.1"/>
</dbReference>
<evidence type="ECO:0000256" key="1">
    <source>
        <dbReference type="ARBA" id="ARBA00007301"/>
    </source>
</evidence>
<reference evidence="8" key="4">
    <citation type="submission" date="2024-05" db="EMBL/GenBank/DDBJ databases">
        <authorList>
            <person name="Sun Q."/>
            <person name="Zhou Y."/>
        </authorList>
    </citation>
    <scope>NUCLEOTIDE SEQUENCE</scope>
    <source>
        <strain evidence="8">CGMCC 1.15644</strain>
    </source>
</reference>
<keyword evidence="4" id="KW-0560">Oxidoreductase</keyword>
<gene>
    <name evidence="8" type="primary">pdxH</name>
    <name evidence="9" type="ORF">EV200_10762</name>
    <name evidence="8" type="ORF">GCM10011413_00590</name>
</gene>
<proteinExistence type="inferred from homology"/>
<dbReference type="GO" id="GO:0004733">
    <property type="term" value="F:pyridoxamine phosphate oxidase activity"/>
    <property type="evidence" value="ECO:0007669"/>
    <property type="project" value="InterPro"/>
</dbReference>
<keyword evidence="11" id="KW-1185">Reference proteome</keyword>
<evidence type="ECO:0000313" key="8">
    <source>
        <dbReference type="EMBL" id="GGE38927.1"/>
    </source>
</evidence>
<dbReference type="Pfam" id="PF10590">
    <property type="entry name" value="PNP_phzG_C"/>
    <property type="match status" value="1"/>
</dbReference>
<comment type="cofactor">
    <cofactor evidence="5">
        <name>FMN</name>
        <dbReference type="ChEBI" id="CHEBI:58210"/>
    </cofactor>
    <text evidence="5">Binds 1 FMN per subunit.</text>
</comment>
<name>A0A4R2H9M9_9SPHI</name>
<evidence type="ECO:0000259" key="6">
    <source>
        <dbReference type="Pfam" id="PF01243"/>
    </source>
</evidence>
<dbReference type="OrthoDB" id="9780392at2"/>
<reference evidence="11" key="2">
    <citation type="journal article" date="2019" name="Int. J. Syst. Evol. Microbiol.">
        <title>The Global Catalogue of Microorganisms (GCM) 10K type strain sequencing project: providing services to taxonomists for standard genome sequencing and annotation.</title>
        <authorList>
            <consortium name="The Broad Institute Genomics Platform"/>
            <consortium name="The Broad Institute Genome Sequencing Center for Infectious Disease"/>
            <person name="Wu L."/>
            <person name="Ma J."/>
        </authorList>
    </citation>
    <scope>NUCLEOTIDE SEQUENCE [LARGE SCALE GENOMIC DNA]</scope>
    <source>
        <strain evidence="11">CGMCC 1.15644</strain>
    </source>
</reference>
<evidence type="ECO:0000259" key="7">
    <source>
        <dbReference type="Pfam" id="PF10590"/>
    </source>
</evidence>
<dbReference type="EMBL" id="BMJO01000001">
    <property type="protein sequence ID" value="GGE38927.1"/>
    <property type="molecule type" value="Genomic_DNA"/>
</dbReference>
<dbReference type="SUPFAM" id="SSF50475">
    <property type="entry name" value="FMN-binding split barrel"/>
    <property type="match status" value="1"/>
</dbReference>
<dbReference type="NCBIfam" id="NF004231">
    <property type="entry name" value="PRK05679.1"/>
    <property type="match status" value="1"/>
</dbReference>
<dbReference type="PIRSF" id="PIRSF000190">
    <property type="entry name" value="Pyd_amn-ph_oxd"/>
    <property type="match status" value="1"/>
</dbReference>
<reference evidence="8" key="1">
    <citation type="journal article" date="2014" name="Int. J. Syst. Evol. Microbiol.">
        <title>Complete genome of a new Firmicutes species belonging to the dominant human colonic microbiota ('Ruminococcus bicirculans') reveals two chromosomes and a selective capacity to utilize plant glucans.</title>
        <authorList>
            <consortium name="NISC Comparative Sequencing Program"/>
            <person name="Wegmann U."/>
            <person name="Louis P."/>
            <person name="Goesmann A."/>
            <person name="Henrissat B."/>
            <person name="Duncan S.H."/>
            <person name="Flint H.J."/>
        </authorList>
    </citation>
    <scope>NUCLEOTIDE SEQUENCE</scope>
    <source>
        <strain evidence="8">CGMCC 1.15644</strain>
    </source>
</reference>
<feature type="binding site" evidence="5">
    <location>
        <position position="63"/>
    </location>
    <ligand>
        <name>FMN</name>
        <dbReference type="ChEBI" id="CHEBI:58210"/>
    </ligand>
</feature>
<evidence type="ECO:0000256" key="5">
    <source>
        <dbReference type="PIRSR" id="PIRSR000190-2"/>
    </source>
</evidence>
<evidence type="ECO:0000256" key="2">
    <source>
        <dbReference type="ARBA" id="ARBA00022630"/>
    </source>
</evidence>
<dbReference type="InterPro" id="IPR012349">
    <property type="entry name" value="Split_barrel_FMN-bd"/>
</dbReference>
<dbReference type="InterPro" id="IPR011576">
    <property type="entry name" value="Pyridox_Oxase_N"/>
</dbReference>
<accession>A0A4R2H9M9</accession>
<dbReference type="InterPro" id="IPR019576">
    <property type="entry name" value="Pyridoxamine_oxidase_dimer_C"/>
</dbReference>
<dbReference type="PANTHER" id="PTHR10851">
    <property type="entry name" value="PYRIDOXINE-5-PHOSPHATE OXIDASE"/>
    <property type="match status" value="1"/>
</dbReference>
<dbReference type="Proteomes" id="UP000295684">
    <property type="component" value="Unassembled WGS sequence"/>
</dbReference>
<protein>
    <submittedName>
        <fullName evidence="8 9">Pyridoxamine 5'-phosphate oxidase</fullName>
    </submittedName>
</protein>
<feature type="binding site" evidence="5">
    <location>
        <begin position="42"/>
        <end position="47"/>
    </location>
    <ligand>
        <name>FMN</name>
        <dbReference type="ChEBI" id="CHEBI:58210"/>
    </ligand>
</feature>
<dbReference type="EMBL" id="SLWO01000007">
    <property type="protein sequence ID" value="TCO21471.1"/>
    <property type="molecule type" value="Genomic_DNA"/>
</dbReference>
<feature type="binding site" evidence="5">
    <location>
        <position position="64"/>
    </location>
    <ligand>
        <name>FMN</name>
        <dbReference type="ChEBI" id="CHEBI:58210"/>
    </ligand>
</feature>
<keyword evidence="2" id="KW-0285">Flavoprotein</keyword>
<dbReference type="PANTHER" id="PTHR10851:SF0">
    <property type="entry name" value="PYRIDOXINE-5'-PHOSPHATE OXIDASE"/>
    <property type="match status" value="1"/>
</dbReference>
<feature type="binding site" evidence="5">
    <location>
        <position position="86"/>
    </location>
    <ligand>
        <name>FMN</name>
        <dbReference type="ChEBI" id="CHEBI:58210"/>
    </ligand>
</feature>